<evidence type="ECO:0000256" key="1">
    <source>
        <dbReference type="SAM" id="MobiDB-lite"/>
    </source>
</evidence>
<organism evidence="2 3">
    <name type="scientific">Ceratopteris richardii</name>
    <name type="common">Triangle waterfern</name>
    <dbReference type="NCBI Taxonomy" id="49495"/>
    <lineage>
        <taxon>Eukaryota</taxon>
        <taxon>Viridiplantae</taxon>
        <taxon>Streptophyta</taxon>
        <taxon>Embryophyta</taxon>
        <taxon>Tracheophyta</taxon>
        <taxon>Polypodiopsida</taxon>
        <taxon>Polypodiidae</taxon>
        <taxon>Polypodiales</taxon>
        <taxon>Pteridineae</taxon>
        <taxon>Pteridaceae</taxon>
        <taxon>Parkerioideae</taxon>
        <taxon>Ceratopteris</taxon>
    </lineage>
</organism>
<evidence type="ECO:0000313" key="2">
    <source>
        <dbReference type="EMBL" id="KAH7436308.1"/>
    </source>
</evidence>
<gene>
    <name evidence="2" type="ORF">KP509_05G012700</name>
</gene>
<reference evidence="2" key="1">
    <citation type="submission" date="2021-08" db="EMBL/GenBank/DDBJ databases">
        <title>WGS assembly of Ceratopteris richardii.</title>
        <authorList>
            <person name="Marchant D.B."/>
            <person name="Chen G."/>
            <person name="Jenkins J."/>
            <person name="Shu S."/>
            <person name="Leebens-Mack J."/>
            <person name="Grimwood J."/>
            <person name="Schmutz J."/>
            <person name="Soltis P."/>
            <person name="Soltis D."/>
            <person name="Chen Z.-H."/>
        </authorList>
    </citation>
    <scope>NUCLEOTIDE SEQUENCE</scope>
    <source>
        <strain evidence="2">Whitten #5841</strain>
        <tissue evidence="2">Leaf</tissue>
    </source>
</reference>
<name>A0A8T2UNI2_CERRI</name>
<sequence length="201" mass="22994">MGESKKCDHNDGRSREEETFTKMKPTNEVMIQPLTTPIFLCFDWMQVSSLLPVADTMDNNSNNSHGNTEDEHNRECCKSTAEQNRAENRFYMVVFRSIRAADADEELPYAADAEAHEEAKRSGGLLTYWYGSLNQERECFATCIWRSREDAIKASKLPNHLKAASLASTKYDFYDLQRYWLTFSSAGEPIFDSMASLISEQ</sequence>
<evidence type="ECO:0008006" key="4">
    <source>
        <dbReference type="Google" id="ProtNLM"/>
    </source>
</evidence>
<dbReference type="EMBL" id="CM035410">
    <property type="protein sequence ID" value="KAH7436308.1"/>
    <property type="molecule type" value="Genomic_DNA"/>
</dbReference>
<dbReference type="OrthoDB" id="1903453at2759"/>
<proteinExistence type="predicted"/>
<dbReference type="AlphaFoldDB" id="A0A8T2UNI2"/>
<protein>
    <recommendedName>
        <fullName evidence="4">ABM domain-containing protein</fullName>
    </recommendedName>
</protein>
<dbReference type="PANTHER" id="PTHR36986:SF1">
    <property type="entry name" value="UPF0643 PROTEIN PB2B2.08"/>
    <property type="match status" value="1"/>
</dbReference>
<feature type="region of interest" description="Disordered" evidence="1">
    <location>
        <begin position="1"/>
        <end position="21"/>
    </location>
</feature>
<dbReference type="Proteomes" id="UP000825935">
    <property type="component" value="Chromosome 5"/>
</dbReference>
<dbReference type="PANTHER" id="PTHR36986">
    <property type="entry name" value="UPF0643 PROTEIN PB2B2.08"/>
    <property type="match status" value="1"/>
</dbReference>
<accession>A0A8T2UNI2</accession>
<evidence type="ECO:0000313" key="3">
    <source>
        <dbReference type="Proteomes" id="UP000825935"/>
    </source>
</evidence>
<comment type="caution">
    <text evidence="2">The sequence shown here is derived from an EMBL/GenBank/DDBJ whole genome shotgun (WGS) entry which is preliminary data.</text>
</comment>
<keyword evidence="3" id="KW-1185">Reference proteome</keyword>